<dbReference type="Proteomes" id="UP000244892">
    <property type="component" value="Chromosome"/>
</dbReference>
<gene>
    <name evidence="7" type="ORF">DEH84_07415</name>
</gene>
<feature type="compositionally biased region" description="Basic and acidic residues" evidence="6">
    <location>
        <begin position="148"/>
        <end position="160"/>
    </location>
</feature>
<dbReference type="AlphaFoldDB" id="A0A2U8FQE8"/>
<name>A0A2U8FQE8_9BURK</name>
<dbReference type="GO" id="GO:0005829">
    <property type="term" value="C:cytosol"/>
    <property type="evidence" value="ECO:0007669"/>
    <property type="project" value="TreeGrafter"/>
</dbReference>
<keyword evidence="4" id="KW-0690">Ribosome biogenesis</keyword>
<feature type="compositionally biased region" description="Acidic residues" evidence="6">
    <location>
        <begin position="161"/>
        <end position="173"/>
    </location>
</feature>
<evidence type="ECO:0000256" key="2">
    <source>
        <dbReference type="ARBA" id="ARBA00010740"/>
    </source>
</evidence>
<feature type="region of interest" description="Disordered" evidence="6">
    <location>
        <begin position="148"/>
        <end position="192"/>
    </location>
</feature>
<sequence length="192" mass="21034">MKARTWAPRKLDIGAFIESGESLSGETAVADLARLAEGLAQDADLSALPPVRWQAVGRTVPQRVGAPQRWLDLRAEGEFAWECQRCLHAVTLPVAIERSIRFVADEAAAAELDADSDDDVLAMARQFDLIELVEDELIMASPIVPRHDRCPTDVERHMRSEDDDSADAEESAESGERKNPFAVLAQLKKGGS</sequence>
<protein>
    <recommendedName>
        <fullName evidence="3">Large ribosomal RNA subunit accumulation protein YceD</fullName>
    </recommendedName>
    <alternativeName>
        <fullName evidence="5">23S rRNA accumulation protein YceD</fullName>
    </alternativeName>
</protein>
<dbReference type="OrthoDB" id="5297600at2"/>
<evidence type="ECO:0000256" key="4">
    <source>
        <dbReference type="ARBA" id="ARBA00022517"/>
    </source>
</evidence>
<comment type="similarity">
    <text evidence="2">Belongs to the DUF177 domain family.</text>
</comment>
<evidence type="ECO:0000256" key="6">
    <source>
        <dbReference type="SAM" id="MobiDB-lite"/>
    </source>
</evidence>
<keyword evidence="8" id="KW-1185">Reference proteome</keyword>
<evidence type="ECO:0000256" key="5">
    <source>
        <dbReference type="ARBA" id="ARBA00031841"/>
    </source>
</evidence>
<evidence type="ECO:0000256" key="3">
    <source>
        <dbReference type="ARBA" id="ARBA00015716"/>
    </source>
</evidence>
<evidence type="ECO:0000313" key="8">
    <source>
        <dbReference type="Proteomes" id="UP000244892"/>
    </source>
</evidence>
<reference evidence="7 8" key="1">
    <citation type="submission" date="2018-05" db="EMBL/GenBank/DDBJ databases">
        <title>complete genome sequence of Aquabacterium olei NBRC 110486.</title>
        <authorList>
            <person name="Tang B."/>
            <person name="Chang J."/>
            <person name="Zhang L."/>
            <person name="Yang H."/>
        </authorList>
    </citation>
    <scope>NUCLEOTIDE SEQUENCE [LARGE SCALE GENOMIC DNA]</scope>
    <source>
        <strain evidence="7 8">NBRC 110486</strain>
    </source>
</reference>
<evidence type="ECO:0000256" key="1">
    <source>
        <dbReference type="ARBA" id="ARBA00002868"/>
    </source>
</evidence>
<organism evidence="7 8">
    <name type="scientific">Aquabacterium olei</name>
    <dbReference type="NCBI Taxonomy" id="1296669"/>
    <lineage>
        <taxon>Bacteria</taxon>
        <taxon>Pseudomonadati</taxon>
        <taxon>Pseudomonadota</taxon>
        <taxon>Betaproteobacteria</taxon>
        <taxon>Burkholderiales</taxon>
        <taxon>Aquabacterium</taxon>
    </lineage>
</organism>
<dbReference type="GO" id="GO:0042254">
    <property type="term" value="P:ribosome biogenesis"/>
    <property type="evidence" value="ECO:0007669"/>
    <property type="project" value="UniProtKB-KW"/>
</dbReference>
<accession>A0A2U8FQE8</accession>
<dbReference type="InterPro" id="IPR039255">
    <property type="entry name" value="YceD_bac"/>
</dbReference>
<dbReference type="RefSeq" id="WP_109036154.1">
    <property type="nucleotide sequence ID" value="NZ_CP029210.1"/>
</dbReference>
<dbReference type="PANTHER" id="PTHR38099:SF1">
    <property type="entry name" value="LARGE RIBOSOMAL RNA SUBUNIT ACCUMULATION PROTEIN YCED"/>
    <property type="match status" value="1"/>
</dbReference>
<dbReference type="EMBL" id="CP029210">
    <property type="protein sequence ID" value="AWI53275.1"/>
    <property type="molecule type" value="Genomic_DNA"/>
</dbReference>
<comment type="function">
    <text evidence="1">Plays a role in synthesis, processing and/or stability of 23S rRNA.</text>
</comment>
<evidence type="ECO:0000313" key="7">
    <source>
        <dbReference type="EMBL" id="AWI53275.1"/>
    </source>
</evidence>
<dbReference type="InterPro" id="IPR003772">
    <property type="entry name" value="YceD"/>
</dbReference>
<dbReference type="KEGG" id="aon:DEH84_07415"/>
<dbReference type="Pfam" id="PF02620">
    <property type="entry name" value="YceD"/>
    <property type="match status" value="1"/>
</dbReference>
<proteinExistence type="inferred from homology"/>
<dbReference type="PANTHER" id="PTHR38099">
    <property type="entry name" value="LARGE RIBOSOMAL RNA SUBUNIT ACCUMULATION PROTEIN YCED"/>
    <property type="match status" value="1"/>
</dbReference>